<evidence type="ECO:0000256" key="1">
    <source>
        <dbReference type="ARBA" id="ARBA00004196"/>
    </source>
</evidence>
<evidence type="ECO:0000256" key="5">
    <source>
        <dbReference type="ARBA" id="ARBA00022729"/>
    </source>
</evidence>
<dbReference type="RefSeq" id="WP_116591430.1">
    <property type="nucleotide sequence ID" value="NZ_MZGS01000016.1"/>
</dbReference>
<dbReference type="OrthoDB" id="78475at2157"/>
<reference evidence="8 9" key="1">
    <citation type="submission" date="2017-03" db="EMBL/GenBank/DDBJ databases">
        <title>Genome sequence of Methanobrevibacter thaueri.</title>
        <authorList>
            <person name="Poehlein A."/>
            <person name="Seedorf H."/>
            <person name="Daniel R."/>
        </authorList>
    </citation>
    <scope>NUCLEOTIDE SEQUENCE [LARGE SCALE GENOMIC DNA]</scope>
    <source>
        <strain evidence="8 9">DSM 11995</strain>
    </source>
</reference>
<sequence length="1096" mass="121595">MRYKKSFIFICLLVCLFSIASVVAVDVNETMRANENQNIDLIEIDDENNNIFTVEEQLDDVAATEEDELSATPGTFTDLAGQITGTELVLDKDYKYNSAKDSTYKNGITIKTRGFTIDGQGHSIDGSQLSRIFKVTSQDVTLKNIIFKNGYSSENGGAIYWTGTWGTIENCTFLNNAANKSGGAICSVVESVFFISNSRFDNNVAYRGGAVYSQNAASIYDSNFTNNRADYGGGLNLNCPNDSDYGTLRNTTFISNTASVSGGGAYVNGNHVSIYDYLIFDSNHAKYGGGIYISSAYKFIGADFYNNAATYGGAIYVNSINMLYYVDFHNNNVATYGDAIYFKSKYPNYYNSNYGYSDAHFTFNGEKTNYNRFLYIPNKYSSNLNVNVNNTIIFELLNVTIDFHESYDGIINVDIYNELNESVFNSQINLIGKGESINLLIPNLPRGNYVLNATYSGDNMYATKSFSSNFSVFGLPANLTFEPDCIDWGDEFVLAPYVVEGATGQIKVYVNGKYITTMPVGSTYTLNNLSGPYSNITLVYLGDNIYNSSTFTDSVFVSRIDPTRYFYTIESGITSNITLVLNEDATGNISVNFNGGNYQGKLVNGFFTFTTTYLKSGVKYISVNYEGDSKYESFNIINEPVIVILKSQDINLNIDNCLYGRNVVLTPLVSGSFGEFEIYVDGVYETTIDEGDSYTISKPSLGKHDVKVKYIDNVYYANKEYSTSFMVYKVYPIEFSEMPILYGSGDEFKVKFYDEYGNVLTYKYVIFNIDGDDYSARTDANGIAILPKHLGLGSYNITIINPVVSEKAYHNLLIFTSIQAENITIICNTDYEFKALFLDKNAEKLVNTPILFRFNNEEKVVTTDEEGMASLKLNLNIGIYDITSINTLTDEIKVNKIFVTTPDGKYTYDIPEKDINIPTFPSSPGSSVSIKLPSDATGTITLNIGGKNYNFNVVGGVANVKIPDLANGVYKYSITYSGNSKYSPFTKTGSVTIKKQTTPSKSVAKTTLTLKKVTVKRSAKKLVIRATLKVNSKAVKGKIIKFKFNKKTYKAKTNAKGVAKITVKKAVLKKLKKGKKVTYTATYGKVTKKVTVKVKK</sequence>
<dbReference type="PANTHER" id="PTHR11319">
    <property type="entry name" value="G PROTEIN-COUPLED RECEPTOR-RELATED"/>
    <property type="match status" value="1"/>
</dbReference>
<dbReference type="GO" id="GO:0005576">
    <property type="term" value="C:extracellular region"/>
    <property type="evidence" value="ECO:0007669"/>
    <property type="project" value="UniProtKB-SubCell"/>
</dbReference>
<dbReference type="PANTHER" id="PTHR11319:SF35">
    <property type="entry name" value="OUTER MEMBRANE PROTEIN PMPC-RELATED"/>
    <property type="match status" value="1"/>
</dbReference>
<evidence type="ECO:0000313" key="8">
    <source>
        <dbReference type="EMBL" id="PWB87860.1"/>
    </source>
</evidence>
<evidence type="ECO:0000256" key="6">
    <source>
        <dbReference type="ARBA" id="ARBA00023136"/>
    </source>
</evidence>
<keyword evidence="9" id="KW-1185">Reference proteome</keyword>
<keyword evidence="7" id="KW-0998">Cell outer membrane</keyword>
<evidence type="ECO:0000256" key="3">
    <source>
        <dbReference type="ARBA" id="ARBA00004613"/>
    </source>
</evidence>
<comment type="caution">
    <text evidence="8">The sequence shown here is derived from an EMBL/GenBank/DDBJ whole genome shotgun (WGS) entry which is preliminary data.</text>
</comment>
<evidence type="ECO:0000256" key="4">
    <source>
        <dbReference type="ARBA" id="ARBA00022525"/>
    </source>
</evidence>
<evidence type="ECO:0000256" key="2">
    <source>
        <dbReference type="ARBA" id="ARBA00004442"/>
    </source>
</evidence>
<dbReference type="Proteomes" id="UP000251717">
    <property type="component" value="Unassembled WGS sequence"/>
</dbReference>
<dbReference type="Pfam" id="PF02415">
    <property type="entry name" value="Chlam_PMP"/>
    <property type="match status" value="1"/>
</dbReference>
<dbReference type="InterPro" id="IPR011050">
    <property type="entry name" value="Pectin_lyase_fold/virulence"/>
</dbReference>
<protein>
    <submittedName>
        <fullName evidence="8">Putative outer membrane protein pmp19</fullName>
    </submittedName>
</protein>
<dbReference type="SUPFAM" id="SSF51126">
    <property type="entry name" value="Pectin lyase-like"/>
    <property type="match status" value="1"/>
</dbReference>
<comment type="subcellular location">
    <subcellularLocation>
        <location evidence="1">Cell envelope</location>
    </subcellularLocation>
    <subcellularLocation>
        <location evidence="2">Cell outer membrane</location>
    </subcellularLocation>
    <subcellularLocation>
        <location evidence="3">Secreted</location>
    </subcellularLocation>
</comment>
<keyword evidence="5" id="KW-0732">Signal</keyword>
<name>A0A315XNZ8_9EURY</name>
<dbReference type="EMBL" id="MZGS01000016">
    <property type="protein sequence ID" value="PWB87860.1"/>
    <property type="molecule type" value="Genomic_DNA"/>
</dbReference>
<gene>
    <name evidence="8" type="ORF">MBBTH_04470</name>
</gene>
<evidence type="ECO:0000313" key="9">
    <source>
        <dbReference type="Proteomes" id="UP000251717"/>
    </source>
</evidence>
<organism evidence="8 9">
    <name type="scientific">Methanobrevibacter thaueri</name>
    <dbReference type="NCBI Taxonomy" id="190975"/>
    <lineage>
        <taxon>Archaea</taxon>
        <taxon>Methanobacteriati</taxon>
        <taxon>Methanobacteriota</taxon>
        <taxon>Methanomada group</taxon>
        <taxon>Methanobacteria</taxon>
        <taxon>Methanobacteriales</taxon>
        <taxon>Methanobacteriaceae</taxon>
        <taxon>Methanobrevibacter</taxon>
    </lineage>
</organism>
<accession>A0A315XNZ8</accession>
<keyword evidence="6" id="KW-0472">Membrane</keyword>
<dbReference type="AlphaFoldDB" id="A0A315XNZ8"/>
<keyword evidence="4" id="KW-0964">Secreted</keyword>
<proteinExistence type="predicted"/>
<evidence type="ECO:0000256" key="7">
    <source>
        <dbReference type="ARBA" id="ARBA00023237"/>
    </source>
</evidence>
<dbReference type="InterPro" id="IPR003368">
    <property type="entry name" value="POMP_repeat"/>
</dbReference>